<comment type="caution">
    <text evidence="1">The sequence shown here is derived from an EMBL/GenBank/DDBJ whole genome shotgun (WGS) entry which is preliminary data.</text>
</comment>
<dbReference type="EMBL" id="MU860274">
    <property type="protein sequence ID" value="KAK4235361.1"/>
    <property type="molecule type" value="Genomic_DNA"/>
</dbReference>
<proteinExistence type="predicted"/>
<evidence type="ECO:0000313" key="1">
    <source>
        <dbReference type="EMBL" id="KAK4235361.1"/>
    </source>
</evidence>
<sequence>MTTRNLNQTWRDVVFNQYAADHAAGVPFPVRYLIYASQWNRDIFIEIPAKIDVFWISALQNATKSLCTKTTISKFALAFFRASHPAKMLRQRTLSLTRLCLGLVLLGTAANGWDFIVYGDSECETTPTAQFSGGDNHDCTRVPDPLRAFELHNMGNCWLWLYATEQDCRNRNGQQFYDATNEAACIRPTFQWDYFDVRLW</sequence>
<organism evidence="1 2">
    <name type="scientific">Achaetomium macrosporum</name>
    <dbReference type="NCBI Taxonomy" id="79813"/>
    <lineage>
        <taxon>Eukaryota</taxon>
        <taxon>Fungi</taxon>
        <taxon>Dikarya</taxon>
        <taxon>Ascomycota</taxon>
        <taxon>Pezizomycotina</taxon>
        <taxon>Sordariomycetes</taxon>
        <taxon>Sordariomycetidae</taxon>
        <taxon>Sordariales</taxon>
        <taxon>Chaetomiaceae</taxon>
        <taxon>Achaetomium</taxon>
    </lineage>
</organism>
<evidence type="ECO:0000313" key="2">
    <source>
        <dbReference type="Proteomes" id="UP001303760"/>
    </source>
</evidence>
<protein>
    <submittedName>
        <fullName evidence="1">Uncharacterized protein</fullName>
    </submittedName>
</protein>
<keyword evidence="2" id="KW-1185">Reference proteome</keyword>
<reference evidence="1" key="1">
    <citation type="journal article" date="2023" name="Mol. Phylogenet. Evol.">
        <title>Genome-scale phylogeny and comparative genomics of the fungal order Sordariales.</title>
        <authorList>
            <person name="Hensen N."/>
            <person name="Bonometti L."/>
            <person name="Westerberg I."/>
            <person name="Brannstrom I.O."/>
            <person name="Guillou S."/>
            <person name="Cros-Aarteil S."/>
            <person name="Calhoun S."/>
            <person name="Haridas S."/>
            <person name="Kuo A."/>
            <person name="Mondo S."/>
            <person name="Pangilinan J."/>
            <person name="Riley R."/>
            <person name="LaButti K."/>
            <person name="Andreopoulos B."/>
            <person name="Lipzen A."/>
            <person name="Chen C."/>
            <person name="Yan M."/>
            <person name="Daum C."/>
            <person name="Ng V."/>
            <person name="Clum A."/>
            <person name="Steindorff A."/>
            <person name="Ohm R.A."/>
            <person name="Martin F."/>
            <person name="Silar P."/>
            <person name="Natvig D.O."/>
            <person name="Lalanne C."/>
            <person name="Gautier V."/>
            <person name="Ament-Velasquez S.L."/>
            <person name="Kruys A."/>
            <person name="Hutchinson M.I."/>
            <person name="Powell A.J."/>
            <person name="Barry K."/>
            <person name="Miller A.N."/>
            <person name="Grigoriev I.V."/>
            <person name="Debuchy R."/>
            <person name="Gladieux P."/>
            <person name="Hiltunen Thoren M."/>
            <person name="Johannesson H."/>
        </authorList>
    </citation>
    <scope>NUCLEOTIDE SEQUENCE</scope>
    <source>
        <strain evidence="1">CBS 532.94</strain>
    </source>
</reference>
<accession>A0AAN7C5K4</accession>
<reference evidence="1" key="2">
    <citation type="submission" date="2023-05" db="EMBL/GenBank/DDBJ databases">
        <authorList>
            <consortium name="Lawrence Berkeley National Laboratory"/>
            <person name="Steindorff A."/>
            <person name="Hensen N."/>
            <person name="Bonometti L."/>
            <person name="Westerberg I."/>
            <person name="Brannstrom I.O."/>
            <person name="Guillou S."/>
            <person name="Cros-Aarteil S."/>
            <person name="Calhoun S."/>
            <person name="Haridas S."/>
            <person name="Kuo A."/>
            <person name="Mondo S."/>
            <person name="Pangilinan J."/>
            <person name="Riley R."/>
            <person name="Labutti K."/>
            <person name="Andreopoulos B."/>
            <person name="Lipzen A."/>
            <person name="Chen C."/>
            <person name="Yanf M."/>
            <person name="Daum C."/>
            <person name="Ng V."/>
            <person name="Clum A."/>
            <person name="Ohm R."/>
            <person name="Martin F."/>
            <person name="Silar P."/>
            <person name="Natvig D."/>
            <person name="Lalanne C."/>
            <person name="Gautier V."/>
            <person name="Ament-Velasquez S.L."/>
            <person name="Kruys A."/>
            <person name="Hutchinson M.I."/>
            <person name="Powell A.J."/>
            <person name="Barry K."/>
            <person name="Miller A.N."/>
            <person name="Grigoriev I.V."/>
            <person name="Debuchy R."/>
            <person name="Gladieux P."/>
            <person name="Thoren M.H."/>
            <person name="Johannesson H."/>
        </authorList>
    </citation>
    <scope>NUCLEOTIDE SEQUENCE</scope>
    <source>
        <strain evidence="1">CBS 532.94</strain>
    </source>
</reference>
<gene>
    <name evidence="1" type="ORF">C8A03DRAFT_36793</name>
</gene>
<dbReference type="Proteomes" id="UP001303760">
    <property type="component" value="Unassembled WGS sequence"/>
</dbReference>
<dbReference type="AlphaFoldDB" id="A0AAN7C5K4"/>
<name>A0AAN7C5K4_9PEZI</name>